<gene>
    <name evidence="2" type="ORF">ET418_16870</name>
</gene>
<dbReference type="Proteomes" id="UP000324298">
    <property type="component" value="Unassembled WGS sequence"/>
</dbReference>
<evidence type="ECO:0000313" key="3">
    <source>
        <dbReference type="Proteomes" id="UP000324298"/>
    </source>
</evidence>
<dbReference type="AlphaFoldDB" id="A0A5A9X4K0"/>
<accession>A0A5A9X4K0</accession>
<comment type="caution">
    <text evidence="2">The sequence shown here is derived from an EMBL/GenBank/DDBJ whole genome shotgun (WGS) entry which is preliminary data.</text>
</comment>
<organism evidence="2 3">
    <name type="scientific">Oryzomonas rubra</name>
    <dbReference type="NCBI Taxonomy" id="2509454"/>
    <lineage>
        <taxon>Bacteria</taxon>
        <taxon>Pseudomonadati</taxon>
        <taxon>Thermodesulfobacteriota</taxon>
        <taxon>Desulfuromonadia</taxon>
        <taxon>Geobacterales</taxon>
        <taxon>Geobacteraceae</taxon>
        <taxon>Oryzomonas</taxon>
    </lineage>
</organism>
<dbReference type="EMBL" id="SRSD01000012">
    <property type="protein sequence ID" value="KAA0888072.1"/>
    <property type="molecule type" value="Genomic_DNA"/>
</dbReference>
<evidence type="ECO:0000313" key="2">
    <source>
        <dbReference type="EMBL" id="KAA0888072.1"/>
    </source>
</evidence>
<evidence type="ECO:0000256" key="1">
    <source>
        <dbReference type="SAM" id="SignalP"/>
    </source>
</evidence>
<proteinExistence type="predicted"/>
<name>A0A5A9X4K0_9BACT</name>
<feature type="signal peptide" evidence="1">
    <location>
        <begin position="1"/>
        <end position="22"/>
    </location>
</feature>
<sequence length="132" mass="14674">MIKRMILAILAMVTLTTGIANASLLINIYRDTDMREDIDNQNFRESDMFIAGLAEGTENAWNKLFGAVSTKTLNIDNGVGQERNFGYQTYVIATADKLLQSPQVTKFWEISFPYAKYLTPSAATAAKPSPDK</sequence>
<reference evidence="2 3" key="1">
    <citation type="submission" date="2019-04" db="EMBL/GenBank/DDBJ databases">
        <title>Geobacter ruber sp. nov., ferric-reducing bacteria isolated from paddy soil.</title>
        <authorList>
            <person name="Xu Z."/>
            <person name="Masuda Y."/>
            <person name="Itoh H."/>
            <person name="Senoo K."/>
        </authorList>
    </citation>
    <scope>NUCLEOTIDE SEQUENCE [LARGE SCALE GENOMIC DNA]</scope>
    <source>
        <strain evidence="2 3">Red88</strain>
    </source>
</reference>
<feature type="chain" id="PRO_5022693229" evidence="1">
    <location>
        <begin position="23"/>
        <end position="132"/>
    </location>
</feature>
<keyword evidence="3" id="KW-1185">Reference proteome</keyword>
<dbReference type="RefSeq" id="WP_149309624.1">
    <property type="nucleotide sequence ID" value="NZ_SRSD01000012.1"/>
</dbReference>
<protein>
    <submittedName>
        <fullName evidence="2">Uncharacterized protein</fullName>
    </submittedName>
</protein>
<keyword evidence="1" id="KW-0732">Signal</keyword>